<dbReference type="Proteomes" id="UP001163823">
    <property type="component" value="Chromosome 12"/>
</dbReference>
<dbReference type="PRINTS" id="PR00019">
    <property type="entry name" value="LEURICHRPT"/>
</dbReference>
<dbReference type="GO" id="GO:0005886">
    <property type="term" value="C:plasma membrane"/>
    <property type="evidence" value="ECO:0007669"/>
    <property type="project" value="UniProtKB-SubCell"/>
</dbReference>
<proteinExistence type="inferred from homology"/>
<evidence type="ECO:0000256" key="12">
    <source>
        <dbReference type="SAM" id="Phobius"/>
    </source>
</evidence>
<dbReference type="EMBL" id="JARAOO010000012">
    <property type="protein sequence ID" value="KAJ7949568.1"/>
    <property type="molecule type" value="Genomic_DNA"/>
</dbReference>
<dbReference type="InterPro" id="IPR001611">
    <property type="entry name" value="Leu-rich_rpt"/>
</dbReference>
<protein>
    <submittedName>
        <fullName evidence="16">LRR receptor-like kinase</fullName>
    </submittedName>
</protein>
<evidence type="ECO:0000256" key="9">
    <source>
        <dbReference type="ARBA" id="ARBA00023136"/>
    </source>
</evidence>
<evidence type="ECO:0000256" key="13">
    <source>
        <dbReference type="SAM" id="SignalP"/>
    </source>
</evidence>
<keyword evidence="11" id="KW-0325">Glycoprotein</keyword>
<feature type="domain" description="Leucine-rich repeat-containing N-terminal plant-type" evidence="14">
    <location>
        <begin position="35"/>
        <end position="72"/>
    </location>
</feature>
<dbReference type="AlphaFoldDB" id="A0AAD7L1M0"/>
<evidence type="ECO:0000313" key="17">
    <source>
        <dbReference type="Proteomes" id="UP001163823"/>
    </source>
</evidence>
<dbReference type="InterPro" id="IPR003591">
    <property type="entry name" value="Leu-rich_rpt_typical-subtyp"/>
</dbReference>
<evidence type="ECO:0000256" key="2">
    <source>
        <dbReference type="ARBA" id="ARBA00009592"/>
    </source>
</evidence>
<keyword evidence="4" id="KW-0433">Leucine-rich repeat</keyword>
<dbReference type="PANTHER" id="PTHR48063">
    <property type="entry name" value="LRR RECEPTOR-LIKE KINASE"/>
    <property type="match status" value="1"/>
</dbReference>
<dbReference type="Pfam" id="PF08263">
    <property type="entry name" value="LRRNT_2"/>
    <property type="match status" value="1"/>
</dbReference>
<reference evidence="16" key="1">
    <citation type="journal article" date="2023" name="Science">
        <title>Elucidation of the pathway for biosynthesis of saponin adjuvants from the soapbark tree.</title>
        <authorList>
            <person name="Reed J."/>
            <person name="Orme A."/>
            <person name="El-Demerdash A."/>
            <person name="Owen C."/>
            <person name="Martin L.B.B."/>
            <person name="Misra R.C."/>
            <person name="Kikuchi S."/>
            <person name="Rejzek M."/>
            <person name="Martin A.C."/>
            <person name="Harkess A."/>
            <person name="Leebens-Mack J."/>
            <person name="Louveau T."/>
            <person name="Stephenson M.J."/>
            <person name="Osbourn A."/>
        </authorList>
    </citation>
    <scope>NUCLEOTIDE SEQUENCE</scope>
    <source>
        <strain evidence="16">S10</strain>
    </source>
</reference>
<keyword evidence="10 16" id="KW-0675">Receptor</keyword>
<dbReference type="SUPFAM" id="SSF52058">
    <property type="entry name" value="L domain-like"/>
    <property type="match status" value="2"/>
</dbReference>
<keyword evidence="16" id="KW-0808">Transferase</keyword>
<evidence type="ECO:0000256" key="8">
    <source>
        <dbReference type="ARBA" id="ARBA00022989"/>
    </source>
</evidence>
<evidence type="ECO:0000256" key="1">
    <source>
        <dbReference type="ARBA" id="ARBA00004251"/>
    </source>
</evidence>
<evidence type="ECO:0000259" key="14">
    <source>
        <dbReference type="Pfam" id="PF08263"/>
    </source>
</evidence>
<feature type="domain" description="Disease resistance R13L4/SHOC-2-like LRR" evidence="15">
    <location>
        <begin position="315"/>
        <end position="457"/>
    </location>
</feature>
<dbReference type="InterPro" id="IPR046956">
    <property type="entry name" value="RLP23-like"/>
</dbReference>
<evidence type="ECO:0000256" key="5">
    <source>
        <dbReference type="ARBA" id="ARBA00022692"/>
    </source>
</evidence>
<keyword evidence="8 12" id="KW-1133">Transmembrane helix</keyword>
<dbReference type="InterPro" id="IPR055414">
    <property type="entry name" value="LRR_R13L4/SHOC2-like"/>
</dbReference>
<feature type="signal peptide" evidence="13">
    <location>
        <begin position="1"/>
        <end position="26"/>
    </location>
</feature>
<evidence type="ECO:0000313" key="16">
    <source>
        <dbReference type="EMBL" id="KAJ7949568.1"/>
    </source>
</evidence>
<feature type="transmembrane region" description="Helical" evidence="12">
    <location>
        <begin position="850"/>
        <end position="873"/>
    </location>
</feature>
<evidence type="ECO:0000256" key="3">
    <source>
        <dbReference type="ARBA" id="ARBA00022475"/>
    </source>
</evidence>
<evidence type="ECO:0000256" key="10">
    <source>
        <dbReference type="ARBA" id="ARBA00023170"/>
    </source>
</evidence>
<sequence length="909" mass="101773">MGRLSNAISTLVAALFLLETIKHCQCENSTTSCVQEEGEALLKFKQSLINISRSLHTWKGKDCCQWKGVFCDNTGHVVKLDLRGNSSSHDQPAVLEILEVTSCLLNLKHLTYLDLSNHNFQRTIIPKFFGSMKSLAYLNLSNANFSGEVPYHLGNLTALQVLDLSDEAGDLLLYVNDVNWISNLSSLHYLDLSGVQFRGTRNLMQVLNSLPSLTHLALSYCGLSYSDIPNGPVNSTHLATLQFLDLSYNNFYRGPIPIALMNMTSLRVLALSENYFGSQIPPWLGNFKSLVHLNLSLHEFDGQFSQKLSGCFGHALETLDLSYNNIGGALPRWLGDLKYLKYLHLKGNAFYGQIPSSLGKLSKLTDLVLSNNQLNGTIPDSLGQLLNLRVLDVSYNSLDGIISQVPLGNLSFLKELSISHTHLTIESKSNWIPPFQLERIEMAAIKIGPQFPQWLQVQRQVIKLDLSNTSLWGTIPNWIMHNHLITHLNLSNNQITGPPLKSIVNTVPNVENLILCNNLVNGSIPSSLCNTKSLQYLDLSNNKLSGSIPDCWKDTQKDLSDIKLSSNNLSGTIPSSIGRLLGLQFLSLSNNNLSGGIPLAMRNCTNLNLLDLSENKLSGQIPDISINFLEILNLRENMFHGRIPSQLCQLQYLRILDLAYNNLTGRISPCFGQLNGMSFFFYSNIVWEFEKLTQVIKGSELVYTKNLPFFVNMDLSCNNLVGEIPQELTLSALQGLNLSNNHLSGNISKSIGELKSLESLDLSSNRLSGTIPDDISELNFLSYFNVSYNNLSGVIPKGNQIQTLDNPTFYDGNPYLCVAPLLNKRCGEYVQHDGPSEENEDEEEDKLEKLWFYIVILTGFAFGFWGVIGTLLFKKSWRRAYFQYVEETTDKMYVAIVVKWARLKNNIWK</sequence>
<comment type="caution">
    <text evidence="16">The sequence shown here is derived from an EMBL/GenBank/DDBJ whole genome shotgun (WGS) entry which is preliminary data.</text>
</comment>
<keyword evidence="6 13" id="KW-0732">Signal</keyword>
<dbReference type="FunFam" id="3.80.10.10:FF:000095">
    <property type="entry name" value="LRR receptor-like serine/threonine-protein kinase GSO1"/>
    <property type="match status" value="2"/>
</dbReference>
<feature type="chain" id="PRO_5042089852" evidence="13">
    <location>
        <begin position="27"/>
        <end position="909"/>
    </location>
</feature>
<dbReference type="Gene3D" id="3.80.10.10">
    <property type="entry name" value="Ribonuclease Inhibitor"/>
    <property type="match status" value="3"/>
</dbReference>
<evidence type="ECO:0000256" key="7">
    <source>
        <dbReference type="ARBA" id="ARBA00022737"/>
    </source>
</evidence>
<dbReference type="SMART" id="SM00369">
    <property type="entry name" value="LRR_TYP"/>
    <property type="match status" value="8"/>
</dbReference>
<keyword evidence="5 12" id="KW-0812">Transmembrane</keyword>
<keyword evidence="3" id="KW-1003">Cell membrane</keyword>
<dbReference type="PROSITE" id="PS51450">
    <property type="entry name" value="LRR"/>
    <property type="match status" value="2"/>
</dbReference>
<dbReference type="KEGG" id="qsa:O6P43_029890"/>
<dbReference type="Pfam" id="PF13516">
    <property type="entry name" value="LRR_6"/>
    <property type="match status" value="1"/>
</dbReference>
<evidence type="ECO:0000256" key="11">
    <source>
        <dbReference type="ARBA" id="ARBA00023180"/>
    </source>
</evidence>
<keyword evidence="9 12" id="KW-0472">Membrane</keyword>
<accession>A0AAD7L1M0</accession>
<keyword evidence="17" id="KW-1185">Reference proteome</keyword>
<keyword evidence="7" id="KW-0677">Repeat</keyword>
<dbReference type="GO" id="GO:0016301">
    <property type="term" value="F:kinase activity"/>
    <property type="evidence" value="ECO:0007669"/>
    <property type="project" value="UniProtKB-KW"/>
</dbReference>
<evidence type="ECO:0000259" key="15">
    <source>
        <dbReference type="Pfam" id="PF23598"/>
    </source>
</evidence>
<dbReference type="Pfam" id="PF00560">
    <property type="entry name" value="LRR_1"/>
    <property type="match status" value="12"/>
</dbReference>
<evidence type="ECO:0000256" key="6">
    <source>
        <dbReference type="ARBA" id="ARBA00022729"/>
    </source>
</evidence>
<name>A0AAD7L1M0_QUISA</name>
<dbReference type="InterPro" id="IPR013210">
    <property type="entry name" value="LRR_N_plant-typ"/>
</dbReference>
<dbReference type="InterPro" id="IPR032675">
    <property type="entry name" value="LRR_dom_sf"/>
</dbReference>
<organism evidence="16 17">
    <name type="scientific">Quillaja saponaria</name>
    <name type="common">Soap bark tree</name>
    <dbReference type="NCBI Taxonomy" id="32244"/>
    <lineage>
        <taxon>Eukaryota</taxon>
        <taxon>Viridiplantae</taxon>
        <taxon>Streptophyta</taxon>
        <taxon>Embryophyta</taxon>
        <taxon>Tracheophyta</taxon>
        <taxon>Spermatophyta</taxon>
        <taxon>Magnoliopsida</taxon>
        <taxon>eudicotyledons</taxon>
        <taxon>Gunneridae</taxon>
        <taxon>Pentapetalae</taxon>
        <taxon>rosids</taxon>
        <taxon>fabids</taxon>
        <taxon>Fabales</taxon>
        <taxon>Quillajaceae</taxon>
        <taxon>Quillaja</taxon>
    </lineage>
</organism>
<dbReference type="PANTHER" id="PTHR48063:SF112">
    <property type="entry name" value="RECEPTOR LIKE PROTEIN 30-LIKE"/>
    <property type="match status" value="1"/>
</dbReference>
<dbReference type="FunFam" id="3.80.10.10:FF:000213">
    <property type="entry name" value="Tyrosine-sulfated glycopeptide receptor 1"/>
    <property type="match status" value="1"/>
</dbReference>
<dbReference type="SUPFAM" id="SSF52047">
    <property type="entry name" value="RNI-like"/>
    <property type="match status" value="1"/>
</dbReference>
<comment type="subcellular location">
    <subcellularLocation>
        <location evidence="1">Cell membrane</location>
        <topology evidence="1">Single-pass type I membrane protein</topology>
    </subcellularLocation>
</comment>
<comment type="similarity">
    <text evidence="2">Belongs to the RLP family.</text>
</comment>
<gene>
    <name evidence="16" type="ORF">O6P43_029890</name>
</gene>
<dbReference type="Pfam" id="PF23598">
    <property type="entry name" value="LRR_14"/>
    <property type="match status" value="1"/>
</dbReference>
<keyword evidence="16" id="KW-0418">Kinase</keyword>
<evidence type="ECO:0000256" key="4">
    <source>
        <dbReference type="ARBA" id="ARBA00022614"/>
    </source>
</evidence>